<comment type="caution">
    <text evidence="8">The sequence shown here is derived from an EMBL/GenBank/DDBJ whole genome shotgun (WGS) entry which is preliminary data.</text>
</comment>
<sequence length="194" mass="20713">MSDKTKVAVLVSGGGTNLQALIDKTAGGELPQVEIAKVISSKDGAFALERAEKAGIATAVAKEQAEVLDELKKSGAEIIVLAGYMRVLSPEIIENYRNRIINIHPSLIPKYCGKGFYGIRVHKAVIEAGEKESGATVHYVDEGVDTGEIIIQKKVPVMKGDTPEDLAARVLETEHKILAEGLKLVIDGLKGGKK</sequence>
<dbReference type="Pfam" id="PF00551">
    <property type="entry name" value="Formyl_trans_N"/>
    <property type="match status" value="1"/>
</dbReference>
<comment type="pathway">
    <text evidence="1 6">Purine metabolism; IMP biosynthesis via de novo pathway; N(2)-formyl-N(1)-(5-phospho-D-ribosyl)glycinamide from N(1)-(5-phospho-D-ribosyl)glycinamide (10-formyl THF route): step 1/1.</text>
</comment>
<comment type="similarity">
    <text evidence="4 6">Belongs to the GART family.</text>
</comment>
<comment type="caution">
    <text evidence="6">Lacks conserved residue(s) required for the propagation of feature annotation.</text>
</comment>
<keyword evidence="9" id="KW-1185">Reference proteome</keyword>
<dbReference type="InterPro" id="IPR002376">
    <property type="entry name" value="Formyl_transf_N"/>
</dbReference>
<evidence type="ECO:0000259" key="7">
    <source>
        <dbReference type="Pfam" id="PF00551"/>
    </source>
</evidence>
<dbReference type="PANTHER" id="PTHR43369">
    <property type="entry name" value="PHOSPHORIBOSYLGLYCINAMIDE FORMYLTRANSFERASE"/>
    <property type="match status" value="1"/>
</dbReference>
<protein>
    <recommendedName>
        <fullName evidence="6">Phosphoribosylglycinamide formyltransferase</fullName>
        <ecNumber evidence="6">2.1.2.2</ecNumber>
    </recommendedName>
    <alternativeName>
        <fullName evidence="6">5'-phosphoribosylglycinamide transformylase</fullName>
    </alternativeName>
    <alternativeName>
        <fullName evidence="6">GAR transformylase</fullName>
        <shortName evidence="6">GART</shortName>
    </alternativeName>
</protein>
<dbReference type="EMBL" id="JACRTA010000001">
    <property type="protein sequence ID" value="MBC8568081.1"/>
    <property type="molecule type" value="Genomic_DNA"/>
</dbReference>
<dbReference type="Gene3D" id="3.40.50.170">
    <property type="entry name" value="Formyl transferase, N-terminal domain"/>
    <property type="match status" value="1"/>
</dbReference>
<comment type="catalytic activity">
    <reaction evidence="5 6">
        <text>N(1)-(5-phospho-beta-D-ribosyl)glycinamide + (6R)-10-formyltetrahydrofolate = N(2)-formyl-N(1)-(5-phospho-beta-D-ribosyl)glycinamide + (6S)-5,6,7,8-tetrahydrofolate + H(+)</text>
        <dbReference type="Rhea" id="RHEA:15053"/>
        <dbReference type="ChEBI" id="CHEBI:15378"/>
        <dbReference type="ChEBI" id="CHEBI:57453"/>
        <dbReference type="ChEBI" id="CHEBI:143788"/>
        <dbReference type="ChEBI" id="CHEBI:147286"/>
        <dbReference type="ChEBI" id="CHEBI:195366"/>
        <dbReference type="EC" id="2.1.2.2"/>
    </reaction>
</comment>
<feature type="binding site" evidence="6">
    <location>
        <position position="62"/>
    </location>
    <ligand>
        <name>(6R)-10-formyltetrahydrofolate</name>
        <dbReference type="ChEBI" id="CHEBI:195366"/>
    </ligand>
</feature>
<dbReference type="AlphaFoldDB" id="A0A926I8F8"/>
<dbReference type="GO" id="GO:0005737">
    <property type="term" value="C:cytoplasm"/>
    <property type="evidence" value="ECO:0007669"/>
    <property type="project" value="TreeGrafter"/>
</dbReference>
<feature type="site" description="Raises pKa of active site His" evidence="6">
    <location>
        <position position="145"/>
    </location>
</feature>
<dbReference type="EC" id="2.1.2.2" evidence="6"/>
<evidence type="ECO:0000256" key="5">
    <source>
        <dbReference type="ARBA" id="ARBA00047664"/>
    </source>
</evidence>
<evidence type="ECO:0000313" key="9">
    <source>
        <dbReference type="Proteomes" id="UP000610862"/>
    </source>
</evidence>
<gene>
    <name evidence="6" type="primary">purN</name>
    <name evidence="8" type="ORF">H8692_04775</name>
</gene>
<dbReference type="PROSITE" id="PS00373">
    <property type="entry name" value="GART"/>
    <property type="match status" value="1"/>
</dbReference>
<dbReference type="NCBIfam" id="TIGR00639">
    <property type="entry name" value="PurN"/>
    <property type="match status" value="1"/>
</dbReference>
<dbReference type="GO" id="GO:0004644">
    <property type="term" value="F:phosphoribosylglycinamide formyltransferase activity"/>
    <property type="evidence" value="ECO:0007669"/>
    <property type="project" value="UniProtKB-UniRule"/>
</dbReference>
<dbReference type="GO" id="GO:0006189">
    <property type="term" value="P:'de novo' IMP biosynthetic process"/>
    <property type="evidence" value="ECO:0007669"/>
    <property type="project" value="UniProtKB-UniRule"/>
</dbReference>
<proteinExistence type="inferred from homology"/>
<dbReference type="InterPro" id="IPR036477">
    <property type="entry name" value="Formyl_transf_N_sf"/>
</dbReference>
<dbReference type="Proteomes" id="UP000610862">
    <property type="component" value="Unassembled WGS sequence"/>
</dbReference>
<evidence type="ECO:0000313" key="8">
    <source>
        <dbReference type="EMBL" id="MBC8568081.1"/>
    </source>
</evidence>
<keyword evidence="3 6" id="KW-0658">Purine biosynthesis</keyword>
<reference evidence="8" key="1">
    <citation type="submission" date="2020-08" db="EMBL/GenBank/DDBJ databases">
        <title>Genome public.</title>
        <authorList>
            <person name="Liu C."/>
            <person name="Sun Q."/>
        </authorList>
    </citation>
    <scope>NUCLEOTIDE SEQUENCE</scope>
    <source>
        <strain evidence="8">NSJ-24</strain>
    </source>
</reference>
<dbReference type="RefSeq" id="WP_177269729.1">
    <property type="nucleotide sequence ID" value="NZ_JACRTA010000001.1"/>
</dbReference>
<evidence type="ECO:0000256" key="4">
    <source>
        <dbReference type="ARBA" id="ARBA00038440"/>
    </source>
</evidence>
<dbReference type="HAMAP" id="MF_01930">
    <property type="entry name" value="PurN"/>
    <property type="match status" value="1"/>
</dbReference>
<dbReference type="InterPro" id="IPR001555">
    <property type="entry name" value="GART_AS"/>
</dbReference>
<organism evidence="8 9">
    <name type="scientific">Lentihominibacter hominis</name>
    <dbReference type="NCBI Taxonomy" id="2763645"/>
    <lineage>
        <taxon>Bacteria</taxon>
        <taxon>Bacillati</taxon>
        <taxon>Bacillota</taxon>
        <taxon>Clostridia</taxon>
        <taxon>Peptostreptococcales</taxon>
        <taxon>Anaerovoracaceae</taxon>
        <taxon>Lentihominibacter</taxon>
    </lineage>
</organism>
<evidence type="ECO:0000256" key="2">
    <source>
        <dbReference type="ARBA" id="ARBA00022679"/>
    </source>
</evidence>
<accession>A0A926I8F8</accession>
<feature type="active site" description="Proton donor" evidence="6">
    <location>
        <position position="104"/>
    </location>
</feature>
<keyword evidence="2 6" id="KW-0808">Transferase</keyword>
<dbReference type="CDD" id="cd08645">
    <property type="entry name" value="FMT_core_GART"/>
    <property type="match status" value="1"/>
</dbReference>
<feature type="binding site" evidence="6">
    <location>
        <begin position="15"/>
        <end position="17"/>
    </location>
    <ligand>
        <name>N(1)-(5-phospho-beta-D-ribosyl)glycinamide</name>
        <dbReference type="ChEBI" id="CHEBI:143788"/>
    </ligand>
</feature>
<dbReference type="SUPFAM" id="SSF53328">
    <property type="entry name" value="Formyltransferase"/>
    <property type="match status" value="1"/>
</dbReference>
<name>A0A926I8F8_9FIRM</name>
<evidence type="ECO:0000256" key="3">
    <source>
        <dbReference type="ARBA" id="ARBA00022755"/>
    </source>
</evidence>
<feature type="binding site" evidence="6">
    <location>
        <position position="102"/>
    </location>
    <ligand>
        <name>(6R)-10-formyltetrahydrofolate</name>
        <dbReference type="ChEBI" id="CHEBI:195366"/>
    </ligand>
</feature>
<feature type="domain" description="Formyl transferase N-terminal" evidence="7">
    <location>
        <begin position="6"/>
        <end position="180"/>
    </location>
</feature>
<evidence type="ECO:0000256" key="1">
    <source>
        <dbReference type="ARBA" id="ARBA00005054"/>
    </source>
</evidence>
<dbReference type="InterPro" id="IPR004607">
    <property type="entry name" value="GART"/>
</dbReference>
<comment type="function">
    <text evidence="6">Catalyzes the transfer of a formyl group from 10-formyltetrahydrofolate to 5-phospho-ribosyl-glycinamide (GAR), producing 5-phospho-ribosyl-N-formylglycinamide (FGAR) and tetrahydrofolate.</text>
</comment>
<evidence type="ECO:0000256" key="6">
    <source>
        <dbReference type="HAMAP-Rule" id="MF_01930"/>
    </source>
</evidence>
<dbReference type="PANTHER" id="PTHR43369:SF2">
    <property type="entry name" value="PHOSPHORIBOSYLGLYCINAMIDE FORMYLTRANSFERASE"/>
    <property type="match status" value="1"/>
</dbReference>